<accession>A0A511AW12</accession>
<sequence length="715" mass="77606">MTVTRRPRFLTCLRRAGAASLLLAGTAFGMMAHAAPALMPVPSSMSMPNGSTPLTGGMRIVWVTHPTALMQRATTRFITRLSRIAGPAGNGEPYVVQIHVAEDPAFLTIQEKEHYTLTTTSHGAHLEADGPAGLIHGLATLLQLVEKTPKGAEIERVHIDDAPRFLWRGVLMDVSRHFASVETVERQLDAMELVKLNVLHWHLSDGTGFRVESHLFPKLQTVGSHGEFYTQAQIHEIVVYAADRGIRVVPEFDVPGHAHALVQSYPELGAQPLPDGTQKGENLNNAALDPTNPKVLSFVRALFGEMGALFPDRYFHAGGDEVVGSQWTKNPAIAAYMKAHGFQNPASLQAAFTAQVEGVLANQGKIMMGWDEVSEAPIPKNVVVEGWRGSKWTGSATQAGHPVVVSSGYYLDLLQPARQHYLIDPYDTRADGLLPEQLEAVHKKLTPFFAPFLKDPNAPPLDARQQALVMGGEATLWTEIVSEQMLDARLWPRTAAVAERFWSPASVRDVDDMERRLPLVQAELEATGLQASQHENAMIDALAPGHTGPLAVLTQATVPVRNYALNHLAAPTGDAMLSAPVAIAAPDSFAAIRFNEMAGRYVQGEKSLAAPLRAQLQIWADNDDAFKAIAKDNAALKDALPASQTLSAFARVGLRALDGTGNKPWRMDADRLIADQEEMFRNSSNHIFSLNLPQPPGGLLIAILPGVKKLVEATP</sequence>
<dbReference type="InterPro" id="IPR015883">
    <property type="entry name" value="Glyco_hydro_20_cat"/>
</dbReference>
<keyword evidence="10" id="KW-1185">Reference proteome</keyword>
<dbReference type="Proteomes" id="UP000321230">
    <property type="component" value="Unassembled WGS sequence"/>
</dbReference>
<dbReference type="InterPro" id="IPR025705">
    <property type="entry name" value="Beta_hexosaminidase_sua/sub"/>
</dbReference>
<evidence type="ECO:0000256" key="2">
    <source>
        <dbReference type="ARBA" id="ARBA00022801"/>
    </source>
</evidence>
<protein>
    <recommendedName>
        <fullName evidence="4">N-acetyl-beta-glucosaminidase</fullName>
    </recommendedName>
</protein>
<dbReference type="GO" id="GO:0016020">
    <property type="term" value="C:membrane"/>
    <property type="evidence" value="ECO:0007669"/>
    <property type="project" value="TreeGrafter"/>
</dbReference>
<reference evidence="9 10" key="1">
    <citation type="submission" date="2019-07" db="EMBL/GenBank/DDBJ databases">
        <title>Whole genome shotgun sequence of Gluconobacter wancherniae NBRC 103581.</title>
        <authorList>
            <person name="Hosoyama A."/>
            <person name="Uohara A."/>
            <person name="Ohji S."/>
            <person name="Ichikawa N."/>
        </authorList>
    </citation>
    <scope>NUCLEOTIDE SEQUENCE [LARGE SCALE GENOMIC DNA]</scope>
    <source>
        <strain evidence="9 10">NBRC 103581</strain>
    </source>
</reference>
<feature type="active site" description="Proton donor" evidence="5">
    <location>
        <position position="321"/>
    </location>
</feature>
<name>A0A511AW12_9PROT</name>
<dbReference type="GO" id="GO:0030203">
    <property type="term" value="P:glycosaminoglycan metabolic process"/>
    <property type="evidence" value="ECO:0007669"/>
    <property type="project" value="TreeGrafter"/>
</dbReference>
<comment type="similarity">
    <text evidence="1">Belongs to the glycosyl hydrolase 20 family.</text>
</comment>
<dbReference type="InterPro" id="IPR015882">
    <property type="entry name" value="HEX_bac_N"/>
</dbReference>
<dbReference type="GO" id="GO:0005975">
    <property type="term" value="P:carbohydrate metabolic process"/>
    <property type="evidence" value="ECO:0007669"/>
    <property type="project" value="InterPro"/>
</dbReference>
<evidence type="ECO:0000313" key="9">
    <source>
        <dbReference type="EMBL" id="GEK92324.1"/>
    </source>
</evidence>
<dbReference type="Pfam" id="PF00728">
    <property type="entry name" value="Glyco_hydro_20"/>
    <property type="match status" value="1"/>
</dbReference>
<evidence type="ECO:0000256" key="1">
    <source>
        <dbReference type="ARBA" id="ARBA00006285"/>
    </source>
</evidence>
<keyword evidence="3" id="KW-0326">Glycosidase</keyword>
<dbReference type="PRINTS" id="PR00738">
    <property type="entry name" value="GLHYDRLASE20"/>
</dbReference>
<feature type="domain" description="Beta-hexosaminidase bacterial type N-terminal" evidence="8">
    <location>
        <begin position="36"/>
        <end position="162"/>
    </location>
</feature>
<evidence type="ECO:0000256" key="3">
    <source>
        <dbReference type="ARBA" id="ARBA00023295"/>
    </source>
</evidence>
<dbReference type="GO" id="GO:0006689">
    <property type="term" value="P:ganglioside catabolic process"/>
    <property type="evidence" value="ECO:0007669"/>
    <property type="project" value="TreeGrafter"/>
</dbReference>
<evidence type="ECO:0000259" key="8">
    <source>
        <dbReference type="Pfam" id="PF02838"/>
    </source>
</evidence>
<dbReference type="EMBL" id="BJUZ01000001">
    <property type="protein sequence ID" value="GEK92324.1"/>
    <property type="molecule type" value="Genomic_DNA"/>
</dbReference>
<evidence type="ECO:0000256" key="6">
    <source>
        <dbReference type="SAM" id="SignalP"/>
    </source>
</evidence>
<keyword evidence="6" id="KW-0732">Signal</keyword>
<dbReference type="SUPFAM" id="SSF51445">
    <property type="entry name" value="(Trans)glycosidases"/>
    <property type="match status" value="1"/>
</dbReference>
<evidence type="ECO:0000259" key="7">
    <source>
        <dbReference type="Pfam" id="PF00728"/>
    </source>
</evidence>
<dbReference type="SUPFAM" id="SSF55545">
    <property type="entry name" value="beta-N-acetylhexosaminidase-like domain"/>
    <property type="match status" value="1"/>
</dbReference>
<comment type="caution">
    <text evidence="9">The sequence shown here is derived from an EMBL/GenBank/DDBJ whole genome shotgun (WGS) entry which is preliminary data.</text>
</comment>
<dbReference type="PANTHER" id="PTHR22600:SF21">
    <property type="entry name" value="BETA-HEXOSAMINIDASE A"/>
    <property type="match status" value="1"/>
</dbReference>
<proteinExistence type="inferred from homology"/>
<feature type="chain" id="PRO_5022071543" description="N-acetyl-beta-glucosaminidase" evidence="6">
    <location>
        <begin position="35"/>
        <end position="715"/>
    </location>
</feature>
<dbReference type="InterPro" id="IPR017853">
    <property type="entry name" value="GH"/>
</dbReference>
<feature type="domain" description="Glycoside hydrolase family 20 catalytic" evidence="7">
    <location>
        <begin position="165"/>
        <end position="504"/>
    </location>
</feature>
<evidence type="ECO:0000256" key="5">
    <source>
        <dbReference type="PIRSR" id="PIRSR625705-1"/>
    </source>
</evidence>
<dbReference type="PANTHER" id="PTHR22600">
    <property type="entry name" value="BETA-HEXOSAMINIDASE"/>
    <property type="match status" value="1"/>
</dbReference>
<keyword evidence="2" id="KW-0378">Hydrolase</keyword>
<dbReference type="RefSeq" id="WP_146792968.1">
    <property type="nucleotide sequence ID" value="NZ_BARC01000005.1"/>
</dbReference>
<gene>
    <name evidence="9" type="ORF">GWA01_00940</name>
</gene>
<feature type="signal peptide" evidence="6">
    <location>
        <begin position="1"/>
        <end position="34"/>
    </location>
</feature>
<dbReference type="AlphaFoldDB" id="A0A511AW12"/>
<evidence type="ECO:0000256" key="4">
    <source>
        <dbReference type="ARBA" id="ARBA00033000"/>
    </source>
</evidence>
<dbReference type="Gene3D" id="3.20.20.80">
    <property type="entry name" value="Glycosidases"/>
    <property type="match status" value="1"/>
</dbReference>
<dbReference type="OrthoDB" id="9763537at2"/>
<dbReference type="InterPro" id="IPR029018">
    <property type="entry name" value="Hex-like_dom2"/>
</dbReference>
<evidence type="ECO:0000313" key="10">
    <source>
        <dbReference type="Proteomes" id="UP000321230"/>
    </source>
</evidence>
<organism evidence="9 10">
    <name type="scientific">Gluconobacter wancherniae NBRC 103581</name>
    <dbReference type="NCBI Taxonomy" id="656744"/>
    <lineage>
        <taxon>Bacteria</taxon>
        <taxon>Pseudomonadati</taxon>
        <taxon>Pseudomonadota</taxon>
        <taxon>Alphaproteobacteria</taxon>
        <taxon>Acetobacterales</taxon>
        <taxon>Acetobacteraceae</taxon>
        <taxon>Gluconobacter</taxon>
    </lineage>
</organism>
<dbReference type="Pfam" id="PF02838">
    <property type="entry name" value="Glyco_hydro_20b"/>
    <property type="match status" value="1"/>
</dbReference>
<dbReference type="Gene3D" id="3.30.379.10">
    <property type="entry name" value="Chitobiase/beta-hexosaminidase domain 2-like"/>
    <property type="match status" value="1"/>
</dbReference>
<dbReference type="GO" id="GO:0004563">
    <property type="term" value="F:beta-N-acetylhexosaminidase activity"/>
    <property type="evidence" value="ECO:0007669"/>
    <property type="project" value="InterPro"/>
</dbReference>
<dbReference type="GO" id="GO:0005764">
    <property type="term" value="C:lysosome"/>
    <property type="evidence" value="ECO:0007669"/>
    <property type="project" value="TreeGrafter"/>
</dbReference>